<evidence type="ECO:0000256" key="1">
    <source>
        <dbReference type="SAM" id="MobiDB-lite"/>
    </source>
</evidence>
<organism evidence="2 3">
    <name type="scientific">Rhodovibrio salinarum</name>
    <dbReference type="NCBI Taxonomy" id="1087"/>
    <lineage>
        <taxon>Bacteria</taxon>
        <taxon>Pseudomonadati</taxon>
        <taxon>Pseudomonadota</taxon>
        <taxon>Alphaproteobacteria</taxon>
        <taxon>Rhodospirillales</taxon>
        <taxon>Rhodovibrionaceae</taxon>
        <taxon>Rhodovibrio</taxon>
    </lineage>
</organism>
<reference evidence="2" key="2">
    <citation type="journal article" date="2020" name="Microorganisms">
        <title>Osmotic Adaptation and Compatible Solute Biosynthesis of Phototrophic Bacteria as Revealed from Genome Analyses.</title>
        <authorList>
            <person name="Imhoff J.F."/>
            <person name="Rahn T."/>
            <person name="Kunzel S."/>
            <person name="Keller A."/>
            <person name="Neulinger S.C."/>
        </authorList>
    </citation>
    <scope>NUCLEOTIDE SEQUENCE</scope>
    <source>
        <strain evidence="2">DSM 9154</strain>
    </source>
</reference>
<accession>A0A934QI89</accession>
<evidence type="ECO:0000313" key="2">
    <source>
        <dbReference type="EMBL" id="MBK1697252.1"/>
    </source>
</evidence>
<keyword evidence="3" id="KW-1185">Reference proteome</keyword>
<feature type="region of interest" description="Disordered" evidence="1">
    <location>
        <begin position="1"/>
        <end position="46"/>
    </location>
</feature>
<sequence length="117" mass="12570">MMASTPANMFDEFDAESQANQGQDPSGPQTRLPDPSSGENPWATIPQNPVVTVCYGSVFNGREQVREAAKRLCPEGARLELLQTSTLQSDCPLLQPSRAAFRCWTDDPATVGAAGSQ</sequence>
<reference evidence="2" key="1">
    <citation type="submission" date="2017-08" db="EMBL/GenBank/DDBJ databases">
        <authorList>
            <person name="Imhoff J.F."/>
            <person name="Rahn T."/>
            <person name="Kuenzel S."/>
            <person name="Neulinger S.C."/>
        </authorList>
    </citation>
    <scope>NUCLEOTIDE SEQUENCE</scope>
    <source>
        <strain evidence="2">DSM 9154</strain>
    </source>
</reference>
<proteinExistence type="predicted"/>
<feature type="compositionally biased region" description="Polar residues" evidence="1">
    <location>
        <begin position="17"/>
        <end position="29"/>
    </location>
</feature>
<gene>
    <name evidence="2" type="ORF">CKO21_08320</name>
</gene>
<comment type="caution">
    <text evidence="2">The sequence shown here is derived from an EMBL/GenBank/DDBJ whole genome shotgun (WGS) entry which is preliminary data.</text>
</comment>
<dbReference type="AlphaFoldDB" id="A0A934QI89"/>
<dbReference type="EMBL" id="NRRE01000022">
    <property type="protein sequence ID" value="MBK1697252.1"/>
    <property type="molecule type" value="Genomic_DNA"/>
</dbReference>
<dbReference type="Proteomes" id="UP000778970">
    <property type="component" value="Unassembled WGS sequence"/>
</dbReference>
<name>A0A934QI89_9PROT</name>
<evidence type="ECO:0000313" key="3">
    <source>
        <dbReference type="Proteomes" id="UP000778970"/>
    </source>
</evidence>
<protein>
    <submittedName>
        <fullName evidence="2">Uncharacterized protein</fullName>
    </submittedName>
</protein>